<comment type="caution">
    <text evidence="1">The sequence shown here is derived from an EMBL/GenBank/DDBJ whole genome shotgun (WGS) entry which is preliminary data.</text>
</comment>
<dbReference type="RefSeq" id="WP_116243627.1">
    <property type="nucleotide sequence ID" value="NZ_QUAB01000048.1"/>
</dbReference>
<keyword evidence="2" id="KW-1185">Reference proteome</keyword>
<organism evidence="1 2">
    <name type="scientific">Microbacterium bovistercoris</name>
    <dbReference type="NCBI Taxonomy" id="2293570"/>
    <lineage>
        <taxon>Bacteria</taxon>
        <taxon>Bacillati</taxon>
        <taxon>Actinomycetota</taxon>
        <taxon>Actinomycetes</taxon>
        <taxon>Micrococcales</taxon>
        <taxon>Microbacteriaceae</taxon>
        <taxon>Microbacterium</taxon>
    </lineage>
</organism>
<name>A0A371NPJ2_9MICO</name>
<proteinExistence type="predicted"/>
<dbReference type="EMBL" id="QUAB01000048">
    <property type="protein sequence ID" value="REJ04111.1"/>
    <property type="molecule type" value="Genomic_DNA"/>
</dbReference>
<sequence length="86" mass="9125">MIDMTLTSPSPQEVWAYAVATHALDEAASRLGSAGVLLDALAEATQWRVAAGQVVHARITEFRGQVHGAMVTVRVLRGALEAQLVS</sequence>
<evidence type="ECO:0000313" key="2">
    <source>
        <dbReference type="Proteomes" id="UP000262172"/>
    </source>
</evidence>
<protein>
    <submittedName>
        <fullName evidence="1">Uncharacterized protein</fullName>
    </submittedName>
</protein>
<evidence type="ECO:0000313" key="1">
    <source>
        <dbReference type="EMBL" id="REJ04111.1"/>
    </source>
</evidence>
<dbReference type="AlphaFoldDB" id="A0A371NPJ2"/>
<reference evidence="1 2" key="1">
    <citation type="submission" date="2018-08" db="EMBL/GenBank/DDBJ databases">
        <title>Isolation, diversity and antifungal activity of Actinobacteria from cow dung.</title>
        <authorList>
            <person name="Ling L."/>
        </authorList>
    </citation>
    <scope>NUCLEOTIDE SEQUENCE [LARGE SCALE GENOMIC DNA]</scope>
    <source>
        <strain evidence="1 2">NEAU-LLE</strain>
    </source>
</reference>
<accession>A0A371NPJ2</accession>
<gene>
    <name evidence="1" type="ORF">DY023_17560</name>
</gene>
<dbReference type="Proteomes" id="UP000262172">
    <property type="component" value="Unassembled WGS sequence"/>
</dbReference>